<reference evidence="1 2" key="1">
    <citation type="journal article" date="2024" name="J Genomics">
        <title>Draft genome sequencing and assembly of Favolaschia claudopus CIRM-BRFM 2984 isolated from oak limbs.</title>
        <authorList>
            <person name="Navarro D."/>
            <person name="Drula E."/>
            <person name="Chaduli D."/>
            <person name="Cazenave R."/>
            <person name="Ahrendt S."/>
            <person name="Wang J."/>
            <person name="Lipzen A."/>
            <person name="Daum C."/>
            <person name="Barry K."/>
            <person name="Grigoriev I.V."/>
            <person name="Favel A."/>
            <person name="Rosso M.N."/>
            <person name="Martin F."/>
        </authorList>
    </citation>
    <scope>NUCLEOTIDE SEQUENCE [LARGE SCALE GENOMIC DNA]</scope>
    <source>
        <strain evidence="1 2">CIRM-BRFM 2984</strain>
    </source>
</reference>
<comment type="caution">
    <text evidence="1">The sequence shown here is derived from an EMBL/GenBank/DDBJ whole genome shotgun (WGS) entry which is preliminary data.</text>
</comment>
<name>A0AAV9ZAL9_9AGAR</name>
<organism evidence="1 2">
    <name type="scientific">Favolaschia claudopus</name>
    <dbReference type="NCBI Taxonomy" id="2862362"/>
    <lineage>
        <taxon>Eukaryota</taxon>
        <taxon>Fungi</taxon>
        <taxon>Dikarya</taxon>
        <taxon>Basidiomycota</taxon>
        <taxon>Agaricomycotina</taxon>
        <taxon>Agaricomycetes</taxon>
        <taxon>Agaricomycetidae</taxon>
        <taxon>Agaricales</taxon>
        <taxon>Marasmiineae</taxon>
        <taxon>Mycenaceae</taxon>
        <taxon>Favolaschia</taxon>
    </lineage>
</organism>
<keyword evidence="2" id="KW-1185">Reference proteome</keyword>
<dbReference type="AlphaFoldDB" id="A0AAV9ZAL9"/>
<proteinExistence type="predicted"/>
<protein>
    <submittedName>
        <fullName evidence="1">Uncharacterized protein</fullName>
    </submittedName>
</protein>
<accession>A0AAV9ZAL9</accession>
<dbReference type="Proteomes" id="UP001362999">
    <property type="component" value="Unassembled WGS sequence"/>
</dbReference>
<sequence>MKGSGWGAQYATHLTTRKVCIQLNVNLERRTGRLRRRVPVRTTCDADLLVDEVALNLVSDTPLLSLKQQLRNPRSIIPARLSSQSSVGEKNATGAVMLQSDLPGHKRDTALKILHPSMYDLQASLVLSSEEDALAVVLRAPLIIPSLVKSSLPPNTPSDVDNGALPGSSPSAYFEPHPALTSCSACGLSAIENTKFMFLTRHIPASRLTVRAHVEPWPSSGSAFATNLSAIATRSPVSTFTSNLSGCYEGISAGESMASCVTHIQCPA</sequence>
<gene>
    <name evidence="1" type="ORF">R3P38DRAFT_554285</name>
</gene>
<evidence type="ECO:0000313" key="2">
    <source>
        <dbReference type="Proteomes" id="UP001362999"/>
    </source>
</evidence>
<dbReference type="EMBL" id="JAWWNJ010000173">
    <property type="protein sequence ID" value="KAK6977045.1"/>
    <property type="molecule type" value="Genomic_DNA"/>
</dbReference>
<evidence type="ECO:0000313" key="1">
    <source>
        <dbReference type="EMBL" id="KAK6977045.1"/>
    </source>
</evidence>